<feature type="non-terminal residue" evidence="1">
    <location>
        <position position="1"/>
    </location>
</feature>
<keyword evidence="2" id="KW-1185">Reference proteome</keyword>
<name>A0ACA9PI94_9GLOM</name>
<proteinExistence type="predicted"/>
<feature type="non-terminal residue" evidence="1">
    <location>
        <position position="203"/>
    </location>
</feature>
<protein>
    <submittedName>
        <fullName evidence="1">612_t:CDS:1</fullName>
    </submittedName>
</protein>
<dbReference type="EMBL" id="CAJVPM010043061">
    <property type="protein sequence ID" value="CAG8710815.1"/>
    <property type="molecule type" value="Genomic_DNA"/>
</dbReference>
<reference evidence="1" key="1">
    <citation type="submission" date="2021-06" db="EMBL/GenBank/DDBJ databases">
        <authorList>
            <person name="Kallberg Y."/>
            <person name="Tangrot J."/>
            <person name="Rosling A."/>
        </authorList>
    </citation>
    <scope>NUCLEOTIDE SEQUENCE</scope>
    <source>
        <strain evidence="1">AU212A</strain>
    </source>
</reference>
<accession>A0ACA9PI94</accession>
<sequence>SFLPWLIRHVEIARGESTFHLELFPAFNYALDSHQAEIIKYESHSKHKEISSVGSHYVKFSSKNLQMDLRYVVKIGEGTAPHIDFKLLNHEEFNGPCLVADFTLKETQEIIFIFREIPDKINIDTKEDDCETIMYKSLNPDINFTLLNLMFRKTLVFWQNWIAQSIYKGRWRENVHRSALTLKLLTYEPTGAVIAAPTFGLPE</sequence>
<organism evidence="1 2">
    <name type="scientific">Scutellospora calospora</name>
    <dbReference type="NCBI Taxonomy" id="85575"/>
    <lineage>
        <taxon>Eukaryota</taxon>
        <taxon>Fungi</taxon>
        <taxon>Fungi incertae sedis</taxon>
        <taxon>Mucoromycota</taxon>
        <taxon>Glomeromycotina</taxon>
        <taxon>Glomeromycetes</taxon>
        <taxon>Diversisporales</taxon>
        <taxon>Gigasporaceae</taxon>
        <taxon>Scutellospora</taxon>
    </lineage>
</organism>
<gene>
    <name evidence="1" type="ORF">SCALOS_LOCUS10862</name>
</gene>
<evidence type="ECO:0000313" key="2">
    <source>
        <dbReference type="Proteomes" id="UP000789860"/>
    </source>
</evidence>
<comment type="caution">
    <text evidence="1">The sequence shown here is derived from an EMBL/GenBank/DDBJ whole genome shotgun (WGS) entry which is preliminary data.</text>
</comment>
<evidence type="ECO:0000313" key="1">
    <source>
        <dbReference type="EMBL" id="CAG8710815.1"/>
    </source>
</evidence>
<dbReference type="Proteomes" id="UP000789860">
    <property type="component" value="Unassembled WGS sequence"/>
</dbReference>